<keyword evidence="3" id="KW-1185">Reference proteome</keyword>
<reference evidence="2 3" key="1">
    <citation type="submission" date="2024-04" db="EMBL/GenBank/DDBJ databases">
        <authorList>
            <person name="Waldvogel A.-M."/>
            <person name="Schoenle A."/>
        </authorList>
    </citation>
    <scope>NUCLEOTIDE SEQUENCE [LARGE SCALE GENOMIC DNA]</scope>
</reference>
<feature type="transmembrane region" description="Helical" evidence="1">
    <location>
        <begin position="87"/>
        <end position="107"/>
    </location>
</feature>
<protein>
    <submittedName>
        <fullName evidence="2">Uncharacterized protein</fullName>
    </submittedName>
</protein>
<feature type="transmembrane region" description="Helical" evidence="1">
    <location>
        <begin position="51"/>
        <end position="75"/>
    </location>
</feature>
<gene>
    <name evidence="2" type="ORF">KC01_LOCUS17791</name>
</gene>
<feature type="transmembrane region" description="Helical" evidence="1">
    <location>
        <begin position="206"/>
        <end position="226"/>
    </location>
</feature>
<feature type="transmembrane region" description="Helical" evidence="1">
    <location>
        <begin position="113"/>
        <end position="144"/>
    </location>
</feature>
<keyword evidence="1" id="KW-0812">Transmembrane</keyword>
<keyword evidence="1" id="KW-1133">Transmembrane helix</keyword>
<proteinExistence type="predicted"/>
<evidence type="ECO:0000256" key="1">
    <source>
        <dbReference type="SAM" id="Phobius"/>
    </source>
</evidence>
<evidence type="ECO:0000313" key="3">
    <source>
        <dbReference type="Proteomes" id="UP001497482"/>
    </source>
</evidence>
<organism evidence="2 3">
    <name type="scientific">Knipowitschia caucasica</name>
    <name type="common">Caucasian dwarf goby</name>
    <name type="synonym">Pomatoschistus caucasicus</name>
    <dbReference type="NCBI Taxonomy" id="637954"/>
    <lineage>
        <taxon>Eukaryota</taxon>
        <taxon>Metazoa</taxon>
        <taxon>Chordata</taxon>
        <taxon>Craniata</taxon>
        <taxon>Vertebrata</taxon>
        <taxon>Euteleostomi</taxon>
        <taxon>Actinopterygii</taxon>
        <taxon>Neopterygii</taxon>
        <taxon>Teleostei</taxon>
        <taxon>Neoteleostei</taxon>
        <taxon>Acanthomorphata</taxon>
        <taxon>Gobiaria</taxon>
        <taxon>Gobiiformes</taxon>
        <taxon>Gobioidei</taxon>
        <taxon>Gobiidae</taxon>
        <taxon>Gobiinae</taxon>
        <taxon>Knipowitschia</taxon>
    </lineage>
</organism>
<dbReference type="EMBL" id="OZ035840">
    <property type="protein sequence ID" value="CAL1587884.1"/>
    <property type="molecule type" value="Genomic_DNA"/>
</dbReference>
<feature type="transmembrane region" description="Helical" evidence="1">
    <location>
        <begin position="246"/>
        <end position="266"/>
    </location>
</feature>
<evidence type="ECO:0000313" key="2">
    <source>
        <dbReference type="EMBL" id="CAL1587884.1"/>
    </source>
</evidence>
<dbReference type="Proteomes" id="UP001497482">
    <property type="component" value="Chromosome 18"/>
</dbReference>
<feature type="transmembrane region" description="Helical" evidence="1">
    <location>
        <begin position="20"/>
        <end position="45"/>
    </location>
</feature>
<name>A0AAV2KIU4_KNICA</name>
<sequence>MEEGGVVGGLLGWGGFRRECVVMCWVWLGGLDSGVGLVCGGLWGGGGGGCLGVVGGCGLGVVWGILLGGFVVIDVGGWDECGGFEGGIFVGGGVMLWVLGGGVGFGWCMWWGYVGWGGICGGFCCCECCGFFGGGGLCWLDLWWGGWWGWGCSRGGWVLGGFGCGCGWCFLGVVGRCGGCCGRFWGVVGMGCYGVVVVLDRGNLWVGYCFWLGCCWVEGGVVYWGFFGLGGGGGFLWWGGGLGGGWGYVGGWCWLGVVVFWVFEFVG</sequence>
<feature type="transmembrane region" description="Helical" evidence="1">
    <location>
        <begin position="156"/>
        <end position="176"/>
    </location>
</feature>
<keyword evidence="1" id="KW-0472">Membrane</keyword>
<dbReference type="AlphaFoldDB" id="A0AAV2KIU4"/>
<accession>A0AAV2KIU4</accession>